<evidence type="ECO:0000313" key="3">
    <source>
        <dbReference type="Proteomes" id="UP001157186"/>
    </source>
</evidence>
<dbReference type="InterPro" id="IPR032560">
    <property type="entry name" value="DUF4932"/>
</dbReference>
<name>A0ABQ6GWQ8_9GAMM</name>
<dbReference type="Pfam" id="PF16286">
    <property type="entry name" value="DUF4932"/>
    <property type="match status" value="1"/>
</dbReference>
<reference evidence="2 3" key="1">
    <citation type="submission" date="2023-03" db="EMBL/GenBank/DDBJ databases">
        <title>Draft genome sequence of Thalassotalea insulae KCTC 62186T.</title>
        <authorList>
            <person name="Sawabe T."/>
        </authorList>
    </citation>
    <scope>NUCLEOTIDE SEQUENCE [LARGE SCALE GENOMIC DNA]</scope>
    <source>
        <strain evidence="2 3">KCTC 62186</strain>
    </source>
</reference>
<sequence length="372" mass="42537">MFMRANIFIICFLAAIASMATCVARHIKQAEIVSVQLDKVRVSVDPRIELLSAIQVLSDEYGSSPLVTRFAHDYKQHMLEYFLPFKHHAAVQQFDRLVNKGFTFARPVTAMLLLDYMFNVDENLQFSPDILTDQYSETEVKQFLVLVKQFAQEAQFAEFYQSEQGLYRELVNQSASQIKGNSQIADLEVFYGTDKRSYNIVLAPNFHDGGFGPSIFTRDGGEHVYSVNGPTAMTKQRPDFGSSARTLELVNHEFSHSFLRTVFNEYKARINSSATLLAPIQQAMKKQGYGNWFSVLNEHVVRGVTTYIAYQQGKEQGDKALQYEKSRSYIYIEQVLHSLNNYQQQRAKYSTFNEYFATLLAEIEILANNTST</sequence>
<evidence type="ECO:0008006" key="4">
    <source>
        <dbReference type="Google" id="ProtNLM"/>
    </source>
</evidence>
<accession>A0ABQ6GWQ8</accession>
<keyword evidence="3" id="KW-1185">Reference proteome</keyword>
<organism evidence="2 3">
    <name type="scientific">Thalassotalea insulae</name>
    <dbReference type="NCBI Taxonomy" id="2056778"/>
    <lineage>
        <taxon>Bacteria</taxon>
        <taxon>Pseudomonadati</taxon>
        <taxon>Pseudomonadota</taxon>
        <taxon>Gammaproteobacteria</taxon>
        <taxon>Alteromonadales</taxon>
        <taxon>Colwelliaceae</taxon>
        <taxon>Thalassotalea</taxon>
    </lineage>
</organism>
<feature type="chain" id="PRO_5046771091" description="DUF4932 domain-containing protein" evidence="1">
    <location>
        <begin position="21"/>
        <end position="372"/>
    </location>
</feature>
<proteinExistence type="predicted"/>
<feature type="signal peptide" evidence="1">
    <location>
        <begin position="1"/>
        <end position="20"/>
    </location>
</feature>
<comment type="caution">
    <text evidence="2">The sequence shown here is derived from an EMBL/GenBank/DDBJ whole genome shotgun (WGS) entry which is preliminary data.</text>
</comment>
<gene>
    <name evidence="2" type="ORF">tinsulaeT_24210</name>
</gene>
<protein>
    <recommendedName>
        <fullName evidence="4">DUF4932 domain-containing protein</fullName>
    </recommendedName>
</protein>
<dbReference type="Proteomes" id="UP001157186">
    <property type="component" value="Unassembled WGS sequence"/>
</dbReference>
<evidence type="ECO:0000313" key="2">
    <source>
        <dbReference type="EMBL" id="GLX79081.1"/>
    </source>
</evidence>
<keyword evidence="1" id="KW-0732">Signal</keyword>
<evidence type="ECO:0000256" key="1">
    <source>
        <dbReference type="SAM" id="SignalP"/>
    </source>
</evidence>
<dbReference type="EMBL" id="BSST01000001">
    <property type="protein sequence ID" value="GLX79081.1"/>
    <property type="molecule type" value="Genomic_DNA"/>
</dbReference>